<keyword evidence="5" id="KW-1185">Reference proteome</keyword>
<dbReference type="EMBL" id="CABPSP010000005">
    <property type="protein sequence ID" value="VVE65970.1"/>
    <property type="molecule type" value="Genomic_DNA"/>
</dbReference>
<gene>
    <name evidence="4" type="primary">perA</name>
    <name evidence="4" type="ORF">PAN31117_02082</name>
</gene>
<dbReference type="InterPro" id="IPR015421">
    <property type="entry name" value="PyrdxlP-dep_Trfase_major"/>
</dbReference>
<dbReference type="PIRSF" id="PIRSF000390">
    <property type="entry name" value="PLP_StrS"/>
    <property type="match status" value="1"/>
</dbReference>
<feature type="active site" description="Proton acceptor" evidence="1">
    <location>
        <position position="220"/>
    </location>
</feature>
<evidence type="ECO:0000313" key="4">
    <source>
        <dbReference type="EMBL" id="VVE65970.1"/>
    </source>
</evidence>
<evidence type="ECO:0000256" key="3">
    <source>
        <dbReference type="RuleBase" id="RU004508"/>
    </source>
</evidence>
<reference evidence="4 5" key="1">
    <citation type="submission" date="2019-08" db="EMBL/GenBank/DDBJ databases">
        <authorList>
            <person name="Peeters C."/>
        </authorList>
    </citation>
    <scope>NUCLEOTIDE SEQUENCE [LARGE SCALE GENOMIC DNA]</scope>
    <source>
        <strain evidence="4 5">LMG 31117</strain>
    </source>
</reference>
<name>A0A5E5A1D7_9BURK</name>
<keyword evidence="4" id="KW-0808">Transferase</keyword>
<dbReference type="SUPFAM" id="SSF53383">
    <property type="entry name" value="PLP-dependent transferases"/>
    <property type="match status" value="1"/>
</dbReference>
<organism evidence="4 5">
    <name type="scientific">Pandoraea anapnoica</name>
    <dbReference type="NCBI Taxonomy" id="2508301"/>
    <lineage>
        <taxon>Bacteria</taxon>
        <taxon>Pseudomonadati</taxon>
        <taxon>Pseudomonadota</taxon>
        <taxon>Betaproteobacteria</taxon>
        <taxon>Burkholderiales</taxon>
        <taxon>Burkholderiaceae</taxon>
        <taxon>Pandoraea</taxon>
    </lineage>
</organism>
<dbReference type="Gene3D" id="3.40.640.10">
    <property type="entry name" value="Type I PLP-dependent aspartate aminotransferase-like (Major domain)"/>
    <property type="match status" value="1"/>
</dbReference>
<dbReference type="InterPro" id="IPR026385">
    <property type="entry name" value="LegC-like"/>
</dbReference>
<dbReference type="AlphaFoldDB" id="A0A5E5A1D7"/>
<dbReference type="OrthoDB" id="9804264at2"/>
<keyword evidence="2 3" id="KW-0663">Pyridoxal phosphate</keyword>
<dbReference type="CDD" id="cd00616">
    <property type="entry name" value="AHBA_syn"/>
    <property type="match status" value="1"/>
</dbReference>
<sequence>MSDVKARYLPLIQAVRERFPGDGFVPLHAPVFGGNEKAYLSECIDSTFVSSVGPFVDRFERMMEEITGSKFAIATMNGTAALHMTLILAGVRDGDEVITQPLTFVATCNAIAYQRAHPIFLDVDKDTLGLSPDAVADFLESHAEMRDGQCFNRGTGRRIRAMVPMHTFGLASRIEKLIEIGERWNIVVIEDAAEAIGSTWKGKALGTFAPLSAFSFNGNKIVTSGGGGCVVTDSPEIARLAKHLTTTAKSPHAWEFSHDQVGYNYRLPNINAALACAQLEQLPGFLAKKRELSRFYADVCQKAGLNFLSEPVGGESNFWLNAVLTEGRDERDALLAYAADEKIMMRPVWQLMTTLPAFRDAQAMAIPNAQWLQDRIVNIPSSVPAQ</sequence>
<dbReference type="GO" id="GO:0030170">
    <property type="term" value="F:pyridoxal phosphate binding"/>
    <property type="evidence" value="ECO:0007669"/>
    <property type="project" value="TreeGrafter"/>
</dbReference>
<dbReference type="Proteomes" id="UP000383122">
    <property type="component" value="Unassembled WGS sequence"/>
</dbReference>
<dbReference type="NCBIfam" id="TIGR04181">
    <property type="entry name" value="NHT_00031"/>
    <property type="match status" value="1"/>
</dbReference>
<feature type="modified residue" description="N6-(pyridoxal phosphate)lysine" evidence="2">
    <location>
        <position position="220"/>
    </location>
</feature>
<accession>A0A5E5A1D7</accession>
<dbReference type="InterPro" id="IPR000653">
    <property type="entry name" value="DegT/StrS_aminotransferase"/>
</dbReference>
<evidence type="ECO:0000256" key="2">
    <source>
        <dbReference type="PIRSR" id="PIRSR000390-2"/>
    </source>
</evidence>
<evidence type="ECO:0000256" key="1">
    <source>
        <dbReference type="PIRSR" id="PIRSR000390-1"/>
    </source>
</evidence>
<dbReference type="GO" id="GO:0102933">
    <property type="term" value="F:GDP-4-dehydro-6-deoxy-D-mannose-4-aminotransferase activity"/>
    <property type="evidence" value="ECO:0007669"/>
    <property type="project" value="UniProtKB-EC"/>
</dbReference>
<dbReference type="EC" id="2.6.1.102" evidence="4"/>
<dbReference type="PANTHER" id="PTHR30244:SF30">
    <property type="entry name" value="BLR5990 PROTEIN"/>
    <property type="match status" value="1"/>
</dbReference>
<evidence type="ECO:0000313" key="5">
    <source>
        <dbReference type="Proteomes" id="UP000383122"/>
    </source>
</evidence>
<dbReference type="InterPro" id="IPR015424">
    <property type="entry name" value="PyrdxlP-dep_Trfase"/>
</dbReference>
<proteinExistence type="inferred from homology"/>
<dbReference type="GO" id="GO:0000271">
    <property type="term" value="P:polysaccharide biosynthetic process"/>
    <property type="evidence" value="ECO:0007669"/>
    <property type="project" value="TreeGrafter"/>
</dbReference>
<dbReference type="Pfam" id="PF01041">
    <property type="entry name" value="DegT_DnrJ_EryC1"/>
    <property type="match status" value="1"/>
</dbReference>
<keyword evidence="4" id="KW-0032">Aminotransferase</keyword>
<protein>
    <submittedName>
        <fullName evidence="4">GDP-perosamine synthase</fullName>
        <ecNumber evidence="4">2.6.1.102</ecNumber>
    </submittedName>
</protein>
<dbReference type="PANTHER" id="PTHR30244">
    <property type="entry name" value="TRANSAMINASE"/>
    <property type="match status" value="1"/>
</dbReference>
<comment type="similarity">
    <text evidence="3">Belongs to the DegT/DnrJ/EryC1 family.</text>
</comment>